<dbReference type="EMBL" id="QNBE01000109">
    <property type="protein sequence ID" value="RKX69060.1"/>
    <property type="molecule type" value="Genomic_DNA"/>
</dbReference>
<evidence type="ECO:0000313" key="2">
    <source>
        <dbReference type="Proteomes" id="UP000268469"/>
    </source>
</evidence>
<dbReference type="InterPro" id="IPR011990">
    <property type="entry name" value="TPR-like_helical_dom_sf"/>
</dbReference>
<comment type="caution">
    <text evidence="1">The sequence shown here is derived from an EMBL/GenBank/DDBJ whole genome shotgun (WGS) entry which is preliminary data.</text>
</comment>
<dbReference type="Pfam" id="PF14559">
    <property type="entry name" value="TPR_19"/>
    <property type="match status" value="1"/>
</dbReference>
<accession>A0A660SGF2</accession>
<reference evidence="1 2" key="1">
    <citation type="submission" date="2018-06" db="EMBL/GenBank/DDBJ databases">
        <title>Extensive metabolic versatility and redundancy in microbially diverse, dynamic hydrothermal sediments.</title>
        <authorList>
            <person name="Dombrowski N."/>
            <person name="Teske A."/>
            <person name="Baker B.J."/>
        </authorList>
    </citation>
    <scope>NUCLEOTIDE SEQUENCE [LARGE SCALE GENOMIC DNA]</scope>
    <source>
        <strain evidence="1">B36_G15</strain>
    </source>
</reference>
<proteinExistence type="predicted"/>
<dbReference type="Gene3D" id="1.25.40.10">
    <property type="entry name" value="Tetratricopeptide repeat domain"/>
    <property type="match status" value="1"/>
</dbReference>
<dbReference type="AlphaFoldDB" id="A0A660SGF2"/>
<organism evidence="1 2">
    <name type="scientific">candidate division WOR-3 bacterium</name>
    <dbReference type="NCBI Taxonomy" id="2052148"/>
    <lineage>
        <taxon>Bacteria</taxon>
        <taxon>Bacteria division WOR-3</taxon>
    </lineage>
</organism>
<dbReference type="SUPFAM" id="SSF48452">
    <property type="entry name" value="TPR-like"/>
    <property type="match status" value="1"/>
</dbReference>
<name>A0A660SGF2_UNCW3</name>
<evidence type="ECO:0000313" key="1">
    <source>
        <dbReference type="EMBL" id="RKX69060.1"/>
    </source>
</evidence>
<gene>
    <name evidence="1" type="ORF">DRP53_09305</name>
</gene>
<sequence>MILLLLTIDLNPPHLVELIQKGLECAYVERFTEAEAYFDSVIISFPDNPAGYFFKAALIELYIMDTYDYHREKEFFALIDTTIGKARRVLKKEGNGWAQFYYASALVYRAVYEGFKRNYWATFYHGIKGGREMRRVIEYDSTLYDAYLGIGVYEYFWATASRYLPILKLFGNWEDGVRKIEIAKDSGQFAAVTAMNALCWIMTVEKRPDVAVALAETLIGRYPSSRTFRWTLARAYLAAGRADEAIAIYRELLNYYQQVKNTTNIAQVNLDIARCLIVAGREGEAKTHLEVVLNTPRLNRTVEELIDEARKLKRKIE</sequence>
<protein>
    <recommendedName>
        <fullName evidence="3">Tetratricopeptide repeat protein</fullName>
    </recommendedName>
</protein>
<dbReference type="Proteomes" id="UP000268469">
    <property type="component" value="Unassembled WGS sequence"/>
</dbReference>
<evidence type="ECO:0008006" key="3">
    <source>
        <dbReference type="Google" id="ProtNLM"/>
    </source>
</evidence>